<evidence type="ECO:0000313" key="1">
    <source>
        <dbReference type="EMBL" id="MFB6491280.1"/>
    </source>
</evidence>
<reference evidence="1" key="1">
    <citation type="submission" date="2024-07" db="EMBL/GenBank/DDBJ databases">
        <title>Metagenome and Metagenome-Assembled Genomes of Archaea from a hot spring from the geothermal field of Los Azufres, Mexico.</title>
        <authorList>
            <person name="Marin-Paredes R."/>
            <person name="Martinez-Romero E."/>
            <person name="Servin-Garciduenas L.E."/>
        </authorList>
    </citation>
    <scope>NUCLEOTIDE SEQUENCE</scope>
</reference>
<name>A0ACC6V2P5_9CREN</name>
<comment type="caution">
    <text evidence="1">The sequence shown here is derived from an EMBL/GenBank/DDBJ whole genome shotgun (WGS) entry which is preliminary data.</text>
</comment>
<dbReference type="Proteomes" id="UP000033636">
    <property type="component" value="Unassembled WGS sequence"/>
</dbReference>
<dbReference type="EMBL" id="JZWT02000027">
    <property type="protein sequence ID" value="MFB6491280.1"/>
    <property type="molecule type" value="Genomic_DNA"/>
</dbReference>
<accession>A0ACC6V2P5</accession>
<sequence>MFTKESLARLIDHTILNPAATPRDVEKYCREVLEYGFWGVVVNPVYVSYAKSIIGNRARVMAVVGFPFGSHKTSVKLAEAEAAIEDGADELDMVMNIGAFKAGLYELVERDIKAVASLAHDYGAILKAIIETGYLTPEEIVKASQLAARAGADFVKTSTGYGPRGATVEDVQLIYKAVEGRVGVKAAGGIRTAQQAIAMIKAGATRIGSSHGVDIINTLA</sequence>
<protein>
    <submittedName>
        <fullName evidence="1">Deoxyribose-phosphate aldolase</fullName>
        <ecNumber evidence="1">4.1.2.4</ecNumber>
    </submittedName>
</protein>
<dbReference type="EC" id="4.1.2.4" evidence="1"/>
<gene>
    <name evidence="1" type="primary">deoC</name>
    <name evidence="1" type="ORF">TU35_008635</name>
</gene>
<proteinExistence type="predicted"/>
<organism evidence="1 2">
    <name type="scientific">Thermoproteus sp. AZ2</name>
    <dbReference type="NCBI Taxonomy" id="1609232"/>
    <lineage>
        <taxon>Archaea</taxon>
        <taxon>Thermoproteota</taxon>
        <taxon>Thermoprotei</taxon>
        <taxon>Thermoproteales</taxon>
        <taxon>Thermoproteaceae</taxon>
        <taxon>Thermoproteus</taxon>
    </lineage>
</organism>
<keyword evidence="1" id="KW-0456">Lyase</keyword>
<evidence type="ECO:0000313" key="2">
    <source>
        <dbReference type="Proteomes" id="UP000033636"/>
    </source>
</evidence>